<dbReference type="EMBL" id="OZ034820">
    <property type="protein sequence ID" value="CAL1402883.1"/>
    <property type="molecule type" value="Genomic_DNA"/>
</dbReference>
<accession>A0AAV2FZ14</accession>
<protein>
    <recommendedName>
        <fullName evidence="3">Prohibitin</fullName>
    </recommendedName>
</protein>
<proteinExistence type="predicted"/>
<dbReference type="AlphaFoldDB" id="A0AAV2FZ14"/>
<keyword evidence="2" id="KW-1185">Reference proteome</keyword>
<name>A0AAV2FZ14_9ROSI</name>
<dbReference type="Proteomes" id="UP001497516">
    <property type="component" value="Chromosome 7"/>
</dbReference>
<evidence type="ECO:0000313" key="2">
    <source>
        <dbReference type="Proteomes" id="UP001497516"/>
    </source>
</evidence>
<organism evidence="1 2">
    <name type="scientific">Linum trigynum</name>
    <dbReference type="NCBI Taxonomy" id="586398"/>
    <lineage>
        <taxon>Eukaryota</taxon>
        <taxon>Viridiplantae</taxon>
        <taxon>Streptophyta</taxon>
        <taxon>Embryophyta</taxon>
        <taxon>Tracheophyta</taxon>
        <taxon>Spermatophyta</taxon>
        <taxon>Magnoliopsida</taxon>
        <taxon>eudicotyledons</taxon>
        <taxon>Gunneridae</taxon>
        <taxon>Pentapetalae</taxon>
        <taxon>rosids</taxon>
        <taxon>fabids</taxon>
        <taxon>Malpighiales</taxon>
        <taxon>Linaceae</taxon>
        <taxon>Linum</taxon>
    </lineage>
</organism>
<dbReference type="SUPFAM" id="SSF117892">
    <property type="entry name" value="Band 7/SPFH domain"/>
    <property type="match status" value="1"/>
</dbReference>
<gene>
    <name evidence="1" type="ORF">LTRI10_LOCUS42850</name>
</gene>
<evidence type="ECO:0000313" key="1">
    <source>
        <dbReference type="EMBL" id="CAL1402883.1"/>
    </source>
</evidence>
<sequence>MSVSTAYSLHLYGSTAGDVIPFDPTAKLVVALRYRYQLQLPTREGVNVQLDDVTVPEVRRGFKFPPDAFRSASLRKEFVSRALRNVIGGGGTAEDESAREELAQRISSFAVETAAKYGMKTSAVVAVVGVNRVEVVGRQEVVDFLAGHQRQQQQKTSQQQQTTLA</sequence>
<evidence type="ECO:0008006" key="3">
    <source>
        <dbReference type="Google" id="ProtNLM"/>
    </source>
</evidence>
<reference evidence="1 2" key="1">
    <citation type="submission" date="2024-04" db="EMBL/GenBank/DDBJ databases">
        <authorList>
            <person name="Fracassetti M."/>
        </authorList>
    </citation>
    <scope>NUCLEOTIDE SEQUENCE [LARGE SCALE GENOMIC DNA]</scope>
</reference>
<dbReference type="InterPro" id="IPR036013">
    <property type="entry name" value="Band_7/SPFH_dom_sf"/>
</dbReference>